<sequence length="71" mass="8010">MHFMCLQPRTVGASGAVIRLAREWDAAVYQVHRVIVLRGQATLLQEQIDQLLEISPAGSFSLLRQCGREFQ</sequence>
<dbReference type="AlphaFoldDB" id="A0A5E7PX73"/>
<evidence type="ECO:0000313" key="1">
    <source>
        <dbReference type="EMBL" id="VVP54141.1"/>
    </source>
</evidence>
<dbReference type="Proteomes" id="UP000385207">
    <property type="component" value="Unassembled WGS sequence"/>
</dbReference>
<accession>A0A5E7PX73</accession>
<organism evidence="1 2">
    <name type="scientific">Pseudomonas fluorescens</name>
    <dbReference type="NCBI Taxonomy" id="294"/>
    <lineage>
        <taxon>Bacteria</taxon>
        <taxon>Pseudomonadati</taxon>
        <taxon>Pseudomonadota</taxon>
        <taxon>Gammaproteobacteria</taxon>
        <taxon>Pseudomonadales</taxon>
        <taxon>Pseudomonadaceae</taxon>
        <taxon>Pseudomonas</taxon>
    </lineage>
</organism>
<dbReference type="EMBL" id="CABVII010000039">
    <property type="protein sequence ID" value="VVP54141.1"/>
    <property type="molecule type" value="Genomic_DNA"/>
</dbReference>
<evidence type="ECO:0000313" key="2">
    <source>
        <dbReference type="Proteomes" id="UP000385207"/>
    </source>
</evidence>
<protein>
    <submittedName>
        <fullName evidence="1">Uncharacterized protein</fullName>
    </submittedName>
</protein>
<proteinExistence type="predicted"/>
<reference evidence="1 2" key="1">
    <citation type="submission" date="2019-09" db="EMBL/GenBank/DDBJ databases">
        <authorList>
            <person name="Chandra G."/>
            <person name="Truman W A."/>
        </authorList>
    </citation>
    <scope>NUCLEOTIDE SEQUENCE [LARGE SCALE GENOMIC DNA]</scope>
    <source>
        <strain evidence="1">PS862</strain>
    </source>
</reference>
<name>A0A5E7PX73_PSEFL</name>
<gene>
    <name evidence="1" type="ORF">PS862_05593</name>
</gene>